<evidence type="ECO:0000256" key="6">
    <source>
        <dbReference type="ARBA" id="ARBA00022801"/>
    </source>
</evidence>
<reference evidence="10 11" key="1">
    <citation type="submission" date="2013-11" db="EMBL/GenBank/DDBJ databases">
        <title>Complete genome sequence of Clostridum sp. M2/40.</title>
        <authorList>
            <person name="Wibberg D."/>
            <person name="Puehler A."/>
            <person name="Schlueter A."/>
        </authorList>
    </citation>
    <scope>NUCLEOTIDE SEQUENCE [LARGE SCALE GENOMIC DNA]</scope>
    <source>
        <strain evidence="11">M2/40</strain>
    </source>
</reference>
<sequence>MKNNKVEVGYGKTMAIVMNVANPVKKKVIKTTCVIHKFINIKALELIKELGYSKEYMFFSKYIGELNYGAFWIDQDFRSRNHLYYLNYEKGMYGFSNAFTESEKYFEEAIKTMHKEGIGKSVFYLGTVCHLIQDMTVPHHVIRGKLKEHRAYEQFIRRKYRNNEFAKIKGKRIIKFETIGEFIKENAENSYQLYHKLNCYEKNEKFDIMCNILLERAIETTAGLLISYYEMIFENRI</sequence>
<dbReference type="GO" id="GO:0008270">
    <property type="term" value="F:zinc ion binding"/>
    <property type="evidence" value="ECO:0007669"/>
    <property type="project" value="InterPro"/>
</dbReference>
<dbReference type="Proteomes" id="UP000019426">
    <property type="component" value="Chromosome M2/40_rep1"/>
</dbReference>
<dbReference type="InterPro" id="IPR008947">
    <property type="entry name" value="PLipase_C/P1_nuclease_dom_sf"/>
</dbReference>
<dbReference type="RefSeq" id="WP_044037363.1">
    <property type="nucleotide sequence ID" value="NZ_HG917868.1"/>
</dbReference>
<dbReference type="EMBL" id="HG917868">
    <property type="protein sequence ID" value="CDM68359.1"/>
    <property type="molecule type" value="Genomic_DNA"/>
</dbReference>
<dbReference type="OrthoDB" id="1677163at2"/>
<dbReference type="HOGENOM" id="CLU_100197_0_0_9"/>
<dbReference type="PROSITE" id="PS51346">
    <property type="entry name" value="PROKAR_ZN_DEPEND_PLPC_2"/>
    <property type="match status" value="1"/>
</dbReference>
<dbReference type="PATRIC" id="fig|1216932.3.peg.1187"/>
<dbReference type="eggNOG" id="ENOG5032CXY">
    <property type="taxonomic scope" value="Bacteria"/>
</dbReference>
<keyword evidence="3" id="KW-0964">Secreted</keyword>
<dbReference type="SMART" id="SM00770">
    <property type="entry name" value="Zn_dep_PLPC"/>
    <property type="match status" value="1"/>
</dbReference>
<evidence type="ECO:0000256" key="4">
    <source>
        <dbReference type="ARBA" id="ARBA00022723"/>
    </source>
</evidence>
<feature type="domain" description="Zn-dependent PLC" evidence="9">
    <location>
        <begin position="23"/>
        <end position="237"/>
    </location>
</feature>
<evidence type="ECO:0000313" key="10">
    <source>
        <dbReference type="EMBL" id="CDM68359.1"/>
    </source>
</evidence>
<dbReference type="GO" id="GO:0034480">
    <property type="term" value="F:phosphatidylcholine phospholipase C activity"/>
    <property type="evidence" value="ECO:0007669"/>
    <property type="project" value="UniProtKB-EC"/>
</dbReference>
<name>W6RXJ9_9CLOT</name>
<proteinExistence type="predicted"/>
<accession>W6RXJ9</accession>
<protein>
    <recommendedName>
        <fullName evidence="2">Phospholipase C</fullName>
        <ecNumber evidence="1">3.1.4.3</ecNumber>
    </recommendedName>
    <alternativeName>
        <fullName evidence="8">Phosphatidylcholine cholinephosphohydrolase</fullName>
    </alternativeName>
</protein>
<evidence type="ECO:0000313" key="11">
    <source>
        <dbReference type="Proteomes" id="UP000019426"/>
    </source>
</evidence>
<evidence type="ECO:0000256" key="8">
    <source>
        <dbReference type="ARBA" id="ARBA00031285"/>
    </source>
</evidence>
<dbReference type="SUPFAM" id="SSF48537">
    <property type="entry name" value="Phospholipase C/P1 nuclease"/>
    <property type="match status" value="1"/>
</dbReference>
<evidence type="ECO:0000259" key="9">
    <source>
        <dbReference type="PROSITE" id="PS51346"/>
    </source>
</evidence>
<keyword evidence="6" id="KW-0378">Hydrolase</keyword>
<dbReference type="CDD" id="cd11009">
    <property type="entry name" value="Zn_dep_PLPC"/>
    <property type="match status" value="1"/>
</dbReference>
<keyword evidence="11" id="KW-1185">Reference proteome</keyword>
<dbReference type="Gene3D" id="1.10.575.10">
    <property type="entry name" value="P1 Nuclease"/>
    <property type="match status" value="1"/>
</dbReference>
<dbReference type="Pfam" id="PF00882">
    <property type="entry name" value="Zn_dep_PLPC"/>
    <property type="match status" value="1"/>
</dbReference>
<evidence type="ECO:0000256" key="3">
    <source>
        <dbReference type="ARBA" id="ARBA00022525"/>
    </source>
</evidence>
<evidence type="ECO:0000256" key="7">
    <source>
        <dbReference type="ARBA" id="ARBA00022833"/>
    </source>
</evidence>
<dbReference type="STRING" id="1216932.CM240_1195"/>
<evidence type="ECO:0000256" key="2">
    <source>
        <dbReference type="ARBA" id="ARBA00018391"/>
    </source>
</evidence>
<keyword evidence="4" id="KW-0479">Metal-binding</keyword>
<evidence type="ECO:0000256" key="5">
    <source>
        <dbReference type="ARBA" id="ARBA00022729"/>
    </source>
</evidence>
<dbReference type="AlphaFoldDB" id="W6RXJ9"/>
<keyword evidence="7" id="KW-0862">Zinc</keyword>
<evidence type="ECO:0000256" key="1">
    <source>
        <dbReference type="ARBA" id="ARBA00012018"/>
    </source>
</evidence>
<organism evidence="10 11">
    <name type="scientific">Clostridium bornimense</name>
    <dbReference type="NCBI Taxonomy" id="1216932"/>
    <lineage>
        <taxon>Bacteria</taxon>
        <taxon>Bacillati</taxon>
        <taxon>Bacillota</taxon>
        <taxon>Clostridia</taxon>
        <taxon>Eubacteriales</taxon>
        <taxon>Clostridiaceae</taxon>
        <taxon>Clostridium</taxon>
    </lineage>
</organism>
<gene>
    <name evidence="10" type="ORF">CM240_1195</name>
</gene>
<dbReference type="KEGG" id="clt:CM240_1195"/>
<dbReference type="InterPro" id="IPR029002">
    <property type="entry name" value="PLPC/GPLD1"/>
</dbReference>
<keyword evidence="5" id="KW-0732">Signal</keyword>
<dbReference type="EC" id="3.1.4.3" evidence="1"/>
<dbReference type="InterPro" id="IPR001531">
    <property type="entry name" value="Zn_PLipaseC"/>
</dbReference>